<evidence type="ECO:0000256" key="1">
    <source>
        <dbReference type="ARBA" id="ARBA00012528"/>
    </source>
</evidence>
<evidence type="ECO:0000313" key="6">
    <source>
        <dbReference type="Proteomes" id="UP000053300"/>
    </source>
</evidence>
<dbReference type="InterPro" id="IPR050469">
    <property type="entry name" value="Diguanylate_Cyclase"/>
</dbReference>
<dbReference type="EMBL" id="CP020121">
    <property type="protein sequence ID" value="AQZ97087.1"/>
    <property type="molecule type" value="Genomic_DNA"/>
</dbReference>
<dbReference type="PROSITE" id="PS50887">
    <property type="entry name" value="GGDEF"/>
    <property type="match status" value="1"/>
</dbReference>
<dbReference type="KEGG" id="cke:B5M06_01245"/>
<dbReference type="EC" id="2.7.7.65" evidence="1"/>
<evidence type="ECO:0000256" key="2">
    <source>
        <dbReference type="ARBA" id="ARBA00034247"/>
    </source>
</evidence>
<dbReference type="Gene3D" id="3.30.70.270">
    <property type="match status" value="1"/>
</dbReference>
<dbReference type="Gene3D" id="3.30.450.20">
    <property type="entry name" value="PAS domain"/>
    <property type="match status" value="1"/>
</dbReference>
<dbReference type="InterPro" id="IPR029787">
    <property type="entry name" value="Nucleotide_cyclase"/>
</dbReference>
<dbReference type="NCBIfam" id="TIGR00254">
    <property type="entry name" value="GGDEF"/>
    <property type="match status" value="1"/>
</dbReference>
<dbReference type="SUPFAM" id="SSF55073">
    <property type="entry name" value="Nucleotide cyclase"/>
    <property type="match status" value="1"/>
</dbReference>
<dbReference type="RefSeq" id="WP_054066434.1">
    <property type="nucleotide sequence ID" value="NZ_CAUCIF010000007.1"/>
</dbReference>
<accession>A0A1V0BAY1</accession>
<dbReference type="Proteomes" id="UP000242792">
    <property type="component" value="Chromosome"/>
</dbReference>
<dbReference type="OrthoDB" id="9813903at2"/>
<gene>
    <name evidence="5" type="ORF">AS359_07440</name>
    <name evidence="4" type="ORF">B5M06_01245</name>
</gene>
<accession>A0A1V3TQG8</accession>
<dbReference type="Pfam" id="PF08448">
    <property type="entry name" value="PAS_4"/>
    <property type="match status" value="1"/>
</dbReference>
<dbReference type="GO" id="GO:0052621">
    <property type="term" value="F:diguanylate cyclase activity"/>
    <property type="evidence" value="ECO:0007669"/>
    <property type="project" value="UniProtKB-EC"/>
</dbReference>
<keyword evidence="6" id="KW-1185">Reference proteome</keyword>
<dbReference type="GeneID" id="83037937"/>
<evidence type="ECO:0000313" key="4">
    <source>
        <dbReference type="EMBL" id="AQZ97087.1"/>
    </source>
</evidence>
<evidence type="ECO:0000313" key="5">
    <source>
        <dbReference type="EMBL" id="KUF41777.1"/>
    </source>
</evidence>
<evidence type="ECO:0000259" key="3">
    <source>
        <dbReference type="PROSITE" id="PS50887"/>
    </source>
</evidence>
<dbReference type="InterPro" id="IPR013656">
    <property type="entry name" value="PAS_4"/>
</dbReference>
<dbReference type="Pfam" id="PF00990">
    <property type="entry name" value="GGDEF"/>
    <property type="match status" value="1"/>
</dbReference>
<dbReference type="PANTHER" id="PTHR45138">
    <property type="entry name" value="REGULATORY COMPONENTS OF SENSORY TRANSDUCTION SYSTEM"/>
    <property type="match status" value="1"/>
</dbReference>
<dbReference type="AlphaFoldDB" id="A0A0W7Z3C6"/>
<feature type="domain" description="GGDEF" evidence="3">
    <location>
        <begin position="175"/>
        <end position="307"/>
    </location>
</feature>
<dbReference type="CDD" id="cd01949">
    <property type="entry name" value="GGDEF"/>
    <property type="match status" value="1"/>
</dbReference>
<dbReference type="InterPro" id="IPR043128">
    <property type="entry name" value="Rev_trsase/Diguanyl_cyclase"/>
</dbReference>
<sequence length="310" mass="34275">MSVPDFLTSTDYAQICDSLPDPTFILSESGRYIAILGGKDKRYYHDGSSLVGKYLQDVLVPTKTSWFLEQIRKAIDSQQMLVVEYELSSRDVLGLPPEGPEEVIIFEGRISPLKHAVHGEAAVVWVASNMTASKNLQNQLLQRAMSDELTGLCNRRHFMQSLARAYSDFIARKVPSICLLSVDVDHFKAINDQQGHVAGDQALRDLAQALLQMAGPEDLVCRVGGDEFAILCHTSMVEMPAFAQQLLELGSQALRPYATRSSTPALSLGMAQFDRSDTSMEDIIQRADQALYVSKKQGGHRISASAQSWH</sequence>
<accession>A0A0W7Z3C6</accession>
<name>A0A0W7Z3C6_9BURK</name>
<evidence type="ECO:0000313" key="7">
    <source>
        <dbReference type="Proteomes" id="UP000242792"/>
    </source>
</evidence>
<organism evidence="5 6">
    <name type="scientific">Comamonas kerstersii</name>
    <dbReference type="NCBI Taxonomy" id="225992"/>
    <lineage>
        <taxon>Bacteria</taxon>
        <taxon>Pseudomonadati</taxon>
        <taxon>Pseudomonadota</taxon>
        <taxon>Betaproteobacteria</taxon>
        <taxon>Burkholderiales</taxon>
        <taxon>Comamonadaceae</taxon>
        <taxon>Comamonas</taxon>
    </lineage>
</organism>
<dbReference type="InterPro" id="IPR000160">
    <property type="entry name" value="GGDEF_dom"/>
</dbReference>
<dbReference type="SMART" id="SM00267">
    <property type="entry name" value="GGDEF"/>
    <property type="match status" value="1"/>
</dbReference>
<comment type="catalytic activity">
    <reaction evidence="2">
        <text>2 GTP = 3',3'-c-di-GMP + 2 diphosphate</text>
        <dbReference type="Rhea" id="RHEA:24898"/>
        <dbReference type="ChEBI" id="CHEBI:33019"/>
        <dbReference type="ChEBI" id="CHEBI:37565"/>
        <dbReference type="ChEBI" id="CHEBI:58805"/>
        <dbReference type="EC" id="2.7.7.65"/>
    </reaction>
</comment>
<reference evidence="5 6" key="1">
    <citation type="submission" date="2015-12" db="EMBL/GenBank/DDBJ databases">
        <title>Complete genome sequence of a multi-drug resistant strain Acidovorax sp. 12322-1.</title>
        <authorList>
            <person name="Ming D."/>
            <person name="Wang M."/>
            <person name="Hu S."/>
            <person name="Zhou Y."/>
            <person name="Jiang T."/>
        </authorList>
    </citation>
    <scope>NUCLEOTIDE SEQUENCE [LARGE SCALE GENOMIC DNA]</scope>
    <source>
        <strain evidence="5 6">12322-1</strain>
    </source>
</reference>
<proteinExistence type="predicted"/>
<dbReference type="EMBL" id="LPXH01000019">
    <property type="protein sequence ID" value="KUF41777.1"/>
    <property type="molecule type" value="Genomic_DNA"/>
</dbReference>
<dbReference type="Proteomes" id="UP000053300">
    <property type="component" value="Unassembled WGS sequence"/>
</dbReference>
<reference evidence="4 7" key="2">
    <citation type="submission" date="2017-03" db="EMBL/GenBank/DDBJ databases">
        <title>Rapid Whole Genome Sequencing of Comamonas kerstersii Causing Continuous ambulatory Peritoneal Dialysis-Associated Peritonitis.</title>
        <authorList>
            <person name="Zheng B."/>
        </authorList>
    </citation>
    <scope>NUCLEOTIDE SEQUENCE [LARGE SCALE GENOMIC DNA]</scope>
    <source>
        <strain evidence="4 7">8943</strain>
    </source>
</reference>
<protein>
    <recommendedName>
        <fullName evidence="1">diguanylate cyclase</fullName>
        <ecNumber evidence="1">2.7.7.65</ecNumber>
    </recommendedName>
</protein>
<dbReference type="STRING" id="225992.B5M06_01245"/>
<dbReference type="PANTHER" id="PTHR45138:SF9">
    <property type="entry name" value="DIGUANYLATE CYCLASE DGCM-RELATED"/>
    <property type="match status" value="1"/>
</dbReference>